<dbReference type="GO" id="GO:0005975">
    <property type="term" value="P:carbohydrate metabolic process"/>
    <property type="evidence" value="ECO:0007669"/>
    <property type="project" value="InterPro"/>
</dbReference>
<evidence type="ECO:0000256" key="3">
    <source>
        <dbReference type="ARBA" id="ARBA00012756"/>
    </source>
</evidence>
<keyword evidence="5 6" id="KW-0326">Glycosidase</keyword>
<dbReference type="SUPFAM" id="SSF51445">
    <property type="entry name" value="(Trans)glycosidases"/>
    <property type="match status" value="1"/>
</dbReference>
<feature type="binding site" evidence="8">
    <location>
        <position position="109"/>
    </location>
    <ligand>
        <name>substrate</name>
    </ligand>
</feature>
<dbReference type="RefSeq" id="WP_118239633.1">
    <property type="nucleotide sequence ID" value="NZ_QRZV01000006.1"/>
</dbReference>
<evidence type="ECO:0000256" key="9">
    <source>
        <dbReference type="PIRSR" id="PIRSR001084-3"/>
    </source>
</evidence>
<dbReference type="GO" id="GO:0004565">
    <property type="term" value="F:beta-galactosidase activity"/>
    <property type="evidence" value="ECO:0007669"/>
    <property type="project" value="UniProtKB-EC"/>
</dbReference>
<keyword evidence="10" id="KW-0472">Membrane</keyword>
<dbReference type="Pfam" id="PF08532">
    <property type="entry name" value="Glyco_hydro_42M"/>
    <property type="match status" value="1"/>
</dbReference>
<comment type="catalytic activity">
    <reaction evidence="1 6">
        <text>Hydrolysis of terminal non-reducing beta-D-galactose residues in beta-D-galactosides.</text>
        <dbReference type="EC" id="3.2.1.23"/>
    </reaction>
</comment>
<keyword evidence="9" id="KW-0479">Metal-binding</keyword>
<reference evidence="13 14" key="1">
    <citation type="submission" date="2018-08" db="EMBL/GenBank/DDBJ databases">
        <title>A genome reference for cultivated species of the human gut microbiota.</title>
        <authorList>
            <person name="Zou Y."/>
            <person name="Xue W."/>
            <person name="Luo G."/>
        </authorList>
    </citation>
    <scope>NUCLEOTIDE SEQUENCE [LARGE SCALE GENOMIC DNA]</scope>
    <source>
        <strain evidence="13 14">AF13-3LB</strain>
    </source>
</reference>
<evidence type="ECO:0000256" key="1">
    <source>
        <dbReference type="ARBA" id="ARBA00001412"/>
    </source>
</evidence>
<feature type="active site" description="Proton donor" evidence="7">
    <location>
        <position position="148"/>
    </location>
</feature>
<evidence type="ECO:0000313" key="13">
    <source>
        <dbReference type="EMBL" id="RGW07805.1"/>
    </source>
</evidence>
<dbReference type="EMBL" id="QRZV01000006">
    <property type="protein sequence ID" value="RGW07805.1"/>
    <property type="molecule type" value="Genomic_DNA"/>
</dbReference>
<dbReference type="SUPFAM" id="SSF52317">
    <property type="entry name" value="Class I glutamine amidotransferase-like"/>
    <property type="match status" value="1"/>
</dbReference>
<dbReference type="Proteomes" id="UP000265970">
    <property type="component" value="Unassembled WGS sequence"/>
</dbReference>
<protein>
    <recommendedName>
        <fullName evidence="3 6">Beta-galactosidase</fullName>
        <shortName evidence="6">Beta-gal</shortName>
        <ecNumber evidence="3 6">3.2.1.23</ecNumber>
    </recommendedName>
</protein>
<evidence type="ECO:0000259" key="12">
    <source>
        <dbReference type="Pfam" id="PF08532"/>
    </source>
</evidence>
<dbReference type="GO" id="GO:0009341">
    <property type="term" value="C:beta-galactosidase complex"/>
    <property type="evidence" value="ECO:0007669"/>
    <property type="project" value="InterPro"/>
</dbReference>
<evidence type="ECO:0000256" key="4">
    <source>
        <dbReference type="ARBA" id="ARBA00022801"/>
    </source>
</evidence>
<dbReference type="EC" id="3.2.1.23" evidence="3 6"/>
<accession>A0A395XD78</accession>
<feature type="binding site" evidence="9">
    <location>
        <position position="158"/>
    </location>
    <ligand>
        <name>Zn(2+)</name>
        <dbReference type="ChEBI" id="CHEBI:29105"/>
    </ligand>
</feature>
<keyword evidence="10" id="KW-0812">Transmembrane</keyword>
<organism evidence="13 14">
    <name type="scientific">Bifidobacterium pseudolongum</name>
    <dbReference type="NCBI Taxonomy" id="1694"/>
    <lineage>
        <taxon>Bacteria</taxon>
        <taxon>Bacillati</taxon>
        <taxon>Actinomycetota</taxon>
        <taxon>Actinomycetes</taxon>
        <taxon>Bifidobacteriales</taxon>
        <taxon>Bifidobacteriaceae</taxon>
        <taxon>Bifidobacterium</taxon>
    </lineage>
</organism>
<evidence type="ECO:0000259" key="11">
    <source>
        <dbReference type="Pfam" id="PF02449"/>
    </source>
</evidence>
<dbReference type="InterPro" id="IPR003476">
    <property type="entry name" value="Glyco_hydro_42"/>
</dbReference>
<feature type="active site" description="Nucleophile" evidence="7">
    <location>
        <position position="308"/>
    </location>
</feature>
<dbReference type="InterPro" id="IPR013529">
    <property type="entry name" value="Glyco_hydro_42_N"/>
</dbReference>
<keyword evidence="4 6" id="KW-0378">Hydrolase</keyword>
<proteinExistence type="inferred from homology"/>
<dbReference type="InterPro" id="IPR029062">
    <property type="entry name" value="Class_I_gatase-like"/>
</dbReference>
<feature type="transmembrane region" description="Helical" evidence="10">
    <location>
        <begin position="66"/>
        <end position="87"/>
    </location>
</feature>
<sequence length="660" mass="73794">MTMFNRFMFGGDWNPEQWPEDTWEHDIRLLEDAHINEATINVFSWALLQPDEQTYDFSMLDRIVDLLVRHGFAIVLATGTAAIPAWMARDYPQVMRTGIDGPHQVFGGRHNFCPTSPDFRRFARALASRVAERYAGTPGLEAWHVNNEYGNGGGYCYCDLCAQAFRGWLERKYGSVEELNRAWCMNFWSHTIHDWNEIVPPVTYGDAIGTDKCVISGLQIDYRRFQNEQMLDCFRLERDAIREHDAHTPVTTNLMGVFKDLDYYSWGREMDVVSWDNYPGMDTEPSFTAMCHDLMRGVGGGKPFMLMEQTPNQQNWFPYCKVKKPGEVAKLSWQAVAHGADTVQFFQLKQSIGGCERFHGAVIGHDDSERSRTYREVRALGADLERRASALMGSRVHGQVAVVFDWENYWSLEGCVGPTQGLHYPDEVHRFYRPFWRRNVPVDMVESTVDLATLKQYRAVVAPTLIMVKPGVAQTLTQYVREGGTLITGYMSGIHNEFDLVVEGGYPASLRELCGLWVEEIDAIAPDAHIDVAIGGRTVRGSIVASVIEPEGAQAIATYGGDDFYAGTPAATVHTVGEGRVVFIGTALDAEGMGAVIDPVIDACGAETVGSPEGVEVMRRTADDGTVFTTVINTAGRPVHWRHALGGEDLDLAPFETRIM</sequence>
<dbReference type="InterPro" id="IPR017853">
    <property type="entry name" value="GH"/>
</dbReference>
<keyword evidence="10" id="KW-1133">Transmembrane helix</keyword>
<evidence type="ECO:0000256" key="8">
    <source>
        <dbReference type="PIRSR" id="PIRSR001084-2"/>
    </source>
</evidence>
<dbReference type="GO" id="GO:0046872">
    <property type="term" value="F:metal ion binding"/>
    <property type="evidence" value="ECO:0007669"/>
    <property type="project" value="UniProtKB-KW"/>
</dbReference>
<feature type="binding site" evidence="9">
    <location>
        <position position="156"/>
    </location>
    <ligand>
        <name>Zn(2+)</name>
        <dbReference type="ChEBI" id="CHEBI:29105"/>
    </ligand>
</feature>
<keyword evidence="9" id="KW-0862">Zinc</keyword>
<comment type="similarity">
    <text evidence="2 6">Belongs to the glycosyl hydrolase 42 family.</text>
</comment>
<dbReference type="InterPro" id="IPR013738">
    <property type="entry name" value="Beta_galactosidase_Trimer"/>
</dbReference>
<dbReference type="Gene3D" id="3.20.20.80">
    <property type="entry name" value="Glycosidases"/>
    <property type="match status" value="1"/>
</dbReference>
<feature type="binding site" evidence="9">
    <location>
        <position position="161"/>
    </location>
    <ligand>
        <name>Zn(2+)</name>
        <dbReference type="ChEBI" id="CHEBI:29105"/>
    </ligand>
</feature>
<feature type="domain" description="Beta-galactosidase trimerisation" evidence="12">
    <location>
        <begin position="399"/>
        <end position="601"/>
    </location>
</feature>
<dbReference type="Pfam" id="PF02449">
    <property type="entry name" value="Glyco_hydro_42"/>
    <property type="match status" value="1"/>
</dbReference>
<evidence type="ECO:0000256" key="2">
    <source>
        <dbReference type="ARBA" id="ARBA00005940"/>
    </source>
</evidence>
<feature type="binding site" evidence="8">
    <location>
        <position position="316"/>
    </location>
    <ligand>
        <name>substrate</name>
    </ligand>
</feature>
<dbReference type="PANTHER" id="PTHR36447">
    <property type="entry name" value="BETA-GALACTOSIDASE GANA"/>
    <property type="match status" value="1"/>
</dbReference>
<feature type="binding site" evidence="8">
    <location>
        <position position="147"/>
    </location>
    <ligand>
        <name>substrate</name>
    </ligand>
</feature>
<comment type="caution">
    <text evidence="13">The sequence shown here is derived from an EMBL/GenBank/DDBJ whole genome shotgun (WGS) entry which is preliminary data.</text>
</comment>
<feature type="domain" description="Glycoside hydrolase family 42 N-terminal" evidence="11">
    <location>
        <begin position="12"/>
        <end position="385"/>
    </location>
</feature>
<evidence type="ECO:0000313" key="14">
    <source>
        <dbReference type="Proteomes" id="UP000265970"/>
    </source>
</evidence>
<evidence type="ECO:0000256" key="7">
    <source>
        <dbReference type="PIRSR" id="PIRSR001084-1"/>
    </source>
</evidence>
<dbReference type="AlphaFoldDB" id="A0A395XD78"/>
<evidence type="ECO:0000256" key="10">
    <source>
        <dbReference type="SAM" id="Phobius"/>
    </source>
</evidence>
<feature type="binding site" evidence="9">
    <location>
        <position position="113"/>
    </location>
    <ligand>
        <name>Zn(2+)</name>
        <dbReference type="ChEBI" id="CHEBI:29105"/>
    </ligand>
</feature>
<evidence type="ECO:0000256" key="6">
    <source>
        <dbReference type="PIRNR" id="PIRNR001084"/>
    </source>
</evidence>
<dbReference type="Gene3D" id="3.40.50.880">
    <property type="match status" value="1"/>
</dbReference>
<name>A0A395XD78_9BIFI</name>
<dbReference type="PIRSF" id="PIRSF001084">
    <property type="entry name" value="B-galactosidase"/>
    <property type="match status" value="1"/>
</dbReference>
<gene>
    <name evidence="13" type="ORF">DWV92_08215</name>
</gene>
<dbReference type="CDD" id="cd03143">
    <property type="entry name" value="A4_beta-galactosidase_middle_domain"/>
    <property type="match status" value="1"/>
</dbReference>
<evidence type="ECO:0000256" key="5">
    <source>
        <dbReference type="ARBA" id="ARBA00023295"/>
    </source>
</evidence>
<dbReference type="PANTHER" id="PTHR36447:SF1">
    <property type="entry name" value="BETA-GALACTOSIDASE GANA"/>
    <property type="match status" value="1"/>
</dbReference>